<feature type="binding site" evidence="6">
    <location>
        <position position="215"/>
    </location>
    <ligand>
        <name>NAD(+)</name>
        <dbReference type="ChEBI" id="CHEBI:57540"/>
    </ligand>
</feature>
<evidence type="ECO:0000313" key="7">
    <source>
        <dbReference type="EMBL" id="MEX5717471.1"/>
    </source>
</evidence>
<keyword evidence="3 6" id="KW-0521">NADP</keyword>
<feature type="binding site" evidence="6">
    <location>
        <begin position="81"/>
        <end position="82"/>
    </location>
    <ligand>
        <name>NAD(+)</name>
        <dbReference type="ChEBI" id="CHEBI:57540"/>
    </ligand>
</feature>
<sequence length="319" mass="32632">MARLSGTDRGGPGVARIGLVLHPTRDCTAAVGQVTAWTGDAGVELVASRADVARLGLSGVTAVTEEELAGSCDGLIALGGDGTILGAMRLVGARPVPVLGVNLGHLGFLAEVEGRELGEALATMAGGRSTTESRGCLVVGHPDGEELAFNDAVLARVPGEGMVTAELSVGGQRYGHLRCDAVILATAMGSTAYNYAAGGPVVSPEVHGILVTPAAPMQGISRTVLLGGGETLQLAISAGSPAVELDGVLGGRLHPGDELTVSYRPDAGRLVRLEGSRSAARSRAKLSLLDLPFLPGELVEFLPPDVREELREEPDERTS</sequence>
<organism evidence="7 8">
    <name type="scientific">Geodermatophilus maliterrae</name>
    <dbReference type="NCBI Taxonomy" id="3162531"/>
    <lineage>
        <taxon>Bacteria</taxon>
        <taxon>Bacillati</taxon>
        <taxon>Actinomycetota</taxon>
        <taxon>Actinomycetes</taxon>
        <taxon>Geodermatophilales</taxon>
        <taxon>Geodermatophilaceae</taxon>
        <taxon>Geodermatophilus</taxon>
    </lineage>
</organism>
<evidence type="ECO:0000256" key="6">
    <source>
        <dbReference type="HAMAP-Rule" id="MF_00361"/>
    </source>
</evidence>
<accession>A0ABV3XCM3</accession>
<dbReference type="InterPro" id="IPR017437">
    <property type="entry name" value="ATP-NAD_kinase_PpnK-typ_C"/>
</dbReference>
<comment type="caution">
    <text evidence="6">Lacks conserved residue(s) required for the propagation of feature annotation.</text>
</comment>
<dbReference type="InterPro" id="IPR002504">
    <property type="entry name" value="NADK"/>
</dbReference>
<protein>
    <recommendedName>
        <fullName evidence="6">NAD kinase</fullName>
        <ecNumber evidence="6">2.7.1.23</ecNumber>
    </recommendedName>
    <alternativeName>
        <fullName evidence="6">ATP-dependent NAD kinase</fullName>
    </alternativeName>
</protein>
<keyword evidence="2 6" id="KW-0418">Kinase</keyword>
<evidence type="ECO:0000256" key="2">
    <source>
        <dbReference type="ARBA" id="ARBA00022777"/>
    </source>
</evidence>
<comment type="similarity">
    <text evidence="6">Belongs to the NAD kinase family.</text>
</comment>
<dbReference type="SUPFAM" id="SSF111331">
    <property type="entry name" value="NAD kinase/diacylglycerol kinase-like"/>
    <property type="match status" value="1"/>
</dbReference>
<dbReference type="PANTHER" id="PTHR20275">
    <property type="entry name" value="NAD KINASE"/>
    <property type="match status" value="1"/>
</dbReference>
<keyword evidence="8" id="KW-1185">Reference proteome</keyword>
<dbReference type="Pfam" id="PF01513">
    <property type="entry name" value="NAD_kinase"/>
    <property type="match status" value="1"/>
</dbReference>
<comment type="caution">
    <text evidence="7">The sequence shown here is derived from an EMBL/GenBank/DDBJ whole genome shotgun (WGS) entry which is preliminary data.</text>
</comment>
<gene>
    <name evidence="6" type="primary">nadK</name>
    <name evidence="7" type="ORF">ABQ292_03700</name>
</gene>
<keyword evidence="4 6" id="KW-0520">NAD</keyword>
<feature type="binding site" evidence="6">
    <location>
        <begin position="150"/>
        <end position="151"/>
    </location>
    <ligand>
        <name>NAD(+)</name>
        <dbReference type="ChEBI" id="CHEBI:57540"/>
    </ligand>
</feature>
<evidence type="ECO:0000256" key="5">
    <source>
        <dbReference type="ARBA" id="ARBA00047925"/>
    </source>
</evidence>
<evidence type="ECO:0000256" key="4">
    <source>
        <dbReference type="ARBA" id="ARBA00023027"/>
    </source>
</evidence>
<comment type="cofactor">
    <cofactor evidence="6">
        <name>a divalent metal cation</name>
        <dbReference type="ChEBI" id="CHEBI:60240"/>
    </cofactor>
</comment>
<dbReference type="EC" id="2.7.1.23" evidence="6"/>
<name>A0ABV3XCM3_9ACTN</name>
<dbReference type="Gene3D" id="3.40.50.10330">
    <property type="entry name" value="Probable inorganic polyphosphate/atp-NAD kinase, domain 1"/>
    <property type="match status" value="1"/>
</dbReference>
<reference evidence="7 8" key="1">
    <citation type="submission" date="2024-06" db="EMBL/GenBank/DDBJ databases">
        <title>Draft genome sequence of Geodermatophilus badlandi, a novel member of the Geodermatophilaceae isolated from badland sedimentary rocks in the Red desert, Wyoming, USA.</title>
        <authorList>
            <person name="Ben Tekaya S."/>
            <person name="Nouioui I."/>
            <person name="Flores G.M."/>
            <person name="Shaal M.N."/>
            <person name="Bredoire F."/>
            <person name="Basile F."/>
            <person name="Van Diepen L."/>
            <person name="Ward N.L."/>
        </authorList>
    </citation>
    <scope>NUCLEOTIDE SEQUENCE [LARGE SCALE GENOMIC DNA]</scope>
    <source>
        <strain evidence="7 8">WL48A</strain>
    </source>
</reference>
<dbReference type="Proteomes" id="UP001560045">
    <property type="component" value="Unassembled WGS sequence"/>
</dbReference>
<dbReference type="GO" id="GO:0016301">
    <property type="term" value="F:kinase activity"/>
    <property type="evidence" value="ECO:0007669"/>
    <property type="project" value="UniProtKB-KW"/>
</dbReference>
<dbReference type="RefSeq" id="WP_369203338.1">
    <property type="nucleotide sequence ID" value="NZ_JBFNXQ010000006.1"/>
</dbReference>
<feature type="binding site" evidence="6">
    <location>
        <position position="178"/>
    </location>
    <ligand>
        <name>NAD(+)</name>
        <dbReference type="ChEBI" id="CHEBI:57540"/>
    </ligand>
</feature>
<keyword evidence="6" id="KW-0067">ATP-binding</keyword>
<dbReference type="HAMAP" id="MF_00361">
    <property type="entry name" value="NAD_kinase"/>
    <property type="match status" value="1"/>
</dbReference>
<dbReference type="PANTHER" id="PTHR20275:SF0">
    <property type="entry name" value="NAD KINASE"/>
    <property type="match status" value="1"/>
</dbReference>
<comment type="function">
    <text evidence="6">Involved in the regulation of the intracellular balance of NAD and NADP, and is a key enzyme in the biosynthesis of NADP. Catalyzes specifically the phosphorylation on 2'-hydroxyl of the adenosine moiety of NAD to yield NADP.</text>
</comment>
<proteinExistence type="inferred from homology"/>
<keyword evidence="1 6" id="KW-0808">Transferase</keyword>
<comment type="catalytic activity">
    <reaction evidence="5 6">
        <text>NAD(+) + ATP = ADP + NADP(+) + H(+)</text>
        <dbReference type="Rhea" id="RHEA:18629"/>
        <dbReference type="ChEBI" id="CHEBI:15378"/>
        <dbReference type="ChEBI" id="CHEBI:30616"/>
        <dbReference type="ChEBI" id="CHEBI:57540"/>
        <dbReference type="ChEBI" id="CHEBI:58349"/>
        <dbReference type="ChEBI" id="CHEBI:456216"/>
        <dbReference type="EC" id="2.7.1.23"/>
    </reaction>
</comment>
<dbReference type="Gene3D" id="2.60.200.30">
    <property type="entry name" value="Probable inorganic polyphosphate/atp-NAD kinase, domain 2"/>
    <property type="match status" value="1"/>
</dbReference>
<evidence type="ECO:0000256" key="1">
    <source>
        <dbReference type="ARBA" id="ARBA00022679"/>
    </source>
</evidence>
<keyword evidence="6" id="KW-0963">Cytoplasm</keyword>
<comment type="subcellular location">
    <subcellularLocation>
        <location evidence="6">Cytoplasm</location>
    </subcellularLocation>
</comment>
<feature type="binding site" evidence="6">
    <location>
        <position position="180"/>
    </location>
    <ligand>
        <name>NAD(+)</name>
        <dbReference type="ChEBI" id="CHEBI:57540"/>
    </ligand>
</feature>
<dbReference type="Pfam" id="PF20143">
    <property type="entry name" value="NAD_kinase_C"/>
    <property type="match status" value="1"/>
</dbReference>
<dbReference type="InterPro" id="IPR017438">
    <property type="entry name" value="ATP-NAD_kinase_N"/>
</dbReference>
<evidence type="ECO:0000313" key="8">
    <source>
        <dbReference type="Proteomes" id="UP001560045"/>
    </source>
</evidence>
<dbReference type="InterPro" id="IPR016064">
    <property type="entry name" value="NAD/diacylglycerol_kinase_sf"/>
</dbReference>
<keyword evidence="6" id="KW-0547">Nucleotide-binding</keyword>
<dbReference type="EMBL" id="JBFNXQ010000006">
    <property type="protein sequence ID" value="MEX5717471.1"/>
    <property type="molecule type" value="Genomic_DNA"/>
</dbReference>
<feature type="active site" description="Proton acceptor" evidence="6">
    <location>
        <position position="81"/>
    </location>
</feature>
<evidence type="ECO:0000256" key="3">
    <source>
        <dbReference type="ARBA" id="ARBA00022857"/>
    </source>
</evidence>